<dbReference type="OrthoDB" id="5183603at2"/>
<accession>A0A4R6JWY9</accession>
<dbReference type="Proteomes" id="UP000294901">
    <property type="component" value="Unassembled WGS sequence"/>
</dbReference>
<name>A0A4R6JWY9_9ACTN</name>
<proteinExistence type="predicted"/>
<reference evidence="2 3" key="1">
    <citation type="submission" date="2019-03" db="EMBL/GenBank/DDBJ databases">
        <title>Sequencing the genomes of 1000 actinobacteria strains.</title>
        <authorList>
            <person name="Klenk H.-P."/>
        </authorList>
    </citation>
    <scope>NUCLEOTIDE SEQUENCE [LARGE SCALE GENOMIC DNA]</scope>
    <source>
        <strain evidence="2 3">DSM 43805</strain>
    </source>
</reference>
<dbReference type="EMBL" id="SNWR01000001">
    <property type="protein sequence ID" value="TDO41294.1"/>
    <property type="molecule type" value="Genomic_DNA"/>
</dbReference>
<evidence type="ECO:0000313" key="3">
    <source>
        <dbReference type="Proteomes" id="UP000294901"/>
    </source>
</evidence>
<dbReference type="AlphaFoldDB" id="A0A4R6JWY9"/>
<gene>
    <name evidence="2" type="ORF">C8E87_5024</name>
</gene>
<dbReference type="RefSeq" id="WP_133875337.1">
    <property type="nucleotide sequence ID" value="NZ_BOMD01000030.1"/>
</dbReference>
<protein>
    <submittedName>
        <fullName evidence="2">CHAT domain-containing protein</fullName>
    </submittedName>
</protein>
<comment type="caution">
    <text evidence="2">The sequence shown here is derived from an EMBL/GenBank/DDBJ whole genome shotgun (WGS) entry which is preliminary data.</text>
</comment>
<sequence length="858" mass="93358">MYDLFTIVSRGLEPSLLPWLARNAATSDWPQVMLAAARFGGLEPGEAWPAIGMAVDEIAIARGLTRPTLPALPARPGVMLHNPATLFEEEVAWLLPQIPAGQVAGLPRIALGEIEQALLSGRDWYAALLISHLAPVLGSLRERVRSLAVRHGNDYWRAYLIALAALETPADSAAAEVDRSHPAVPALDRLAQGLPADQLEPLCRQLLAVLLDPDSRTAVARELRATKSSSLERFTPVEPLDAREGPALWVNNGIADPLTRRPHSPHQSLSTDTAYLFWFEIGDAPDPLSAEREPAELELPDDVTAGAVLQVTLTGGPGDLVVETGRETGELIVGADGRVRVARQPDGSASGGSRLYFPIRAPAGTGRRQLRCSLLHKGRNLQSRVVTTMVDEAEQVRAWAVETTVDFLSGQSLGAEALAAMEPIDLSILVDDRRPPGDLTGLVVAQGVEVAAVSMPVDALQQQVERARYALRRVSHNDVKLPQPGQFRYDDYDGAPKADPEAFRRDLELLALRGSDAWVELGGHIAMTFEQTGRAHLLSEPGPPGYEKVAVWRLSAWLRRPRVIEMANTADLRILIPATMIYDRPLAFRAKFRICDTFLNAQAGPAELSAVECFRGNCPHWDDDTVICPSGFWGFRHLLGSPQSVGQIAGADASRDVSARGPSITHSGRPRCAVGRAADFGREHPHWVSGLGDGSLPVRTDAASLLDDLRRDPEPHLVYFYCHGDFSDGMPVLQFDEAGDDVLAATDVAGRVRWLESQPLVFLNACRSIATQPEHASSFIEALIRRAGASGMVGTEIITYERLAADFAEQVLTEFVERRRPIGEAMRTARLRLLTRGNPLGLIYTAYAPPHLTMRSVA</sequence>
<dbReference type="InterPro" id="IPR024983">
    <property type="entry name" value="CHAT_dom"/>
</dbReference>
<dbReference type="Pfam" id="PF12770">
    <property type="entry name" value="CHAT"/>
    <property type="match status" value="1"/>
</dbReference>
<keyword evidence="3" id="KW-1185">Reference proteome</keyword>
<evidence type="ECO:0000259" key="1">
    <source>
        <dbReference type="Pfam" id="PF12770"/>
    </source>
</evidence>
<evidence type="ECO:0000313" key="2">
    <source>
        <dbReference type="EMBL" id="TDO41294.1"/>
    </source>
</evidence>
<feature type="domain" description="CHAT" evidence="1">
    <location>
        <begin position="678"/>
        <end position="836"/>
    </location>
</feature>
<organism evidence="2 3">
    <name type="scientific">Paractinoplanes brasiliensis</name>
    <dbReference type="NCBI Taxonomy" id="52695"/>
    <lineage>
        <taxon>Bacteria</taxon>
        <taxon>Bacillati</taxon>
        <taxon>Actinomycetota</taxon>
        <taxon>Actinomycetes</taxon>
        <taxon>Micromonosporales</taxon>
        <taxon>Micromonosporaceae</taxon>
        <taxon>Paractinoplanes</taxon>
    </lineage>
</organism>